<feature type="compositionally biased region" description="Low complexity" evidence="1">
    <location>
        <begin position="105"/>
        <end position="114"/>
    </location>
</feature>
<name>A0A249XSH2_9CAUD</name>
<protein>
    <submittedName>
        <fullName evidence="2">Uncharacterized protein</fullName>
    </submittedName>
</protein>
<feature type="region of interest" description="Disordered" evidence="1">
    <location>
        <begin position="105"/>
        <end position="156"/>
    </location>
</feature>
<dbReference type="EMBL" id="MF668280">
    <property type="protein sequence ID" value="ASZ74646.1"/>
    <property type="molecule type" value="Genomic_DNA"/>
</dbReference>
<accession>A0A249XSH2</accession>
<organism evidence="2 3">
    <name type="scientific">Mycobacterium phage Phabba</name>
    <dbReference type="NCBI Taxonomy" id="2027899"/>
    <lineage>
        <taxon>Viruses</taxon>
        <taxon>Duplodnaviria</taxon>
        <taxon>Heunggongvirae</taxon>
        <taxon>Uroviricota</taxon>
        <taxon>Caudoviricetes</taxon>
        <taxon>Ceeclamvirinae</taxon>
        <taxon>Myrnavirus</taxon>
        <taxon>Myrnavirus phabba</taxon>
        <taxon>Myranavirus phabba</taxon>
    </lineage>
</organism>
<dbReference type="Proteomes" id="UP000226037">
    <property type="component" value="Segment"/>
</dbReference>
<evidence type="ECO:0000256" key="1">
    <source>
        <dbReference type="SAM" id="MobiDB-lite"/>
    </source>
</evidence>
<proteinExistence type="predicted"/>
<evidence type="ECO:0000313" key="2">
    <source>
        <dbReference type="EMBL" id="ASZ74646.1"/>
    </source>
</evidence>
<sequence length="156" mass="16843">MDVDTSFDWDVWRKAWGSNKQVIVGGVNDFFALPEPPGDCEWLLTRTLTGEHPTYKLALLWRELFDTGPHTCLRHGRIDKKMYGEAGVRQLAEVFKEWYARRNEPAPAGAAGDPPQREGGRAPAPEAGGTQGGSSQPGAAEPGRQDPPGDGGDGTG</sequence>
<reference evidence="3" key="1">
    <citation type="submission" date="2017-08" db="EMBL/GenBank/DDBJ databases">
        <authorList>
            <person name="de Groot N.N."/>
        </authorList>
    </citation>
    <scope>NUCLEOTIDE SEQUENCE [LARGE SCALE GENOMIC DNA]</scope>
</reference>
<gene>
    <name evidence="2" type="ORF">SEA_PHABBA_71</name>
</gene>
<evidence type="ECO:0000313" key="3">
    <source>
        <dbReference type="Proteomes" id="UP000226037"/>
    </source>
</evidence>
<keyword evidence="3" id="KW-1185">Reference proteome</keyword>